<name>A0A4V2G4C9_9BACT</name>
<evidence type="ECO:0000313" key="13">
    <source>
        <dbReference type="EMBL" id="RZU40366.1"/>
    </source>
</evidence>
<evidence type="ECO:0000256" key="2">
    <source>
        <dbReference type="ARBA" id="ARBA00000625"/>
    </source>
</evidence>
<evidence type="ECO:0000256" key="9">
    <source>
        <dbReference type="ARBA" id="ARBA00030465"/>
    </source>
</evidence>
<dbReference type="GO" id="GO:0016746">
    <property type="term" value="F:acyltransferase activity"/>
    <property type="evidence" value="ECO:0007669"/>
    <property type="project" value="UniProtKB-KW"/>
</dbReference>
<keyword evidence="7" id="KW-0808">Transferase</keyword>
<accession>A0A4V2G4C9</accession>
<evidence type="ECO:0000313" key="14">
    <source>
        <dbReference type="Proteomes" id="UP000292958"/>
    </source>
</evidence>
<evidence type="ECO:0000256" key="4">
    <source>
        <dbReference type="ARBA" id="ARBA00006558"/>
    </source>
</evidence>
<protein>
    <recommendedName>
        <fullName evidence="6">Phthiocerol/phthiodiolone dimycocerosyl transferase</fullName>
        <ecNumber evidence="5">2.3.1.282</ecNumber>
    </recommendedName>
    <alternativeName>
        <fullName evidence="11">Acyltransferase PapA5</fullName>
    </alternativeName>
    <alternativeName>
        <fullName evidence="9">Phthiocerol/phthiodiolone O-acyltransferase</fullName>
    </alternativeName>
    <alternativeName>
        <fullName evidence="10">Polyketide synthase-associated protein A5</fullName>
    </alternativeName>
</protein>
<comment type="catalytic activity">
    <reaction evidence="3">
        <text>2 a mycocerosyl-[mycocerosic acid synthase] + a phthiodiolone = a dimycocerosyl phthiodiolone + 2 holo-[mycocerosic acid synthase].</text>
        <dbReference type="EC" id="2.3.1.282"/>
    </reaction>
</comment>
<sequence>MIDQQKKIELMERPSAVFAPDVEHDAQSLNATKLRDLDAFEEFFWLLEQSANVSHAVVVEMNGATTIGQWKDAMDAIRVRYPLLSASILKVPGKRPLFEKRRGVSMPLRIAPLWDSLVLEDEMEKELQKSFGDGSGPLTRATLFHARDRSVVMFATHHSSMDGKSHLLLVQDLLASVAGEDLGEPLEVQPGLGQLLGLPAPAKYVKKLEGRSVATEDGSRVELPKVRVQRLQLGVKETSVLLERAKKEGTTVHAALVAALTLAGKRYSEKWNAGPVRCMSPIDMRRTLGIPDAAGVLISSYLAPVLTPDGASFWDIARTVREDMLPALRADGARNLLGALSSMVAEEHNARDLYRSVLKGPWAHELMVTNYAGYRVRTEYAGLNIENLFTGSPAFIPALQKVSVLTVNGRLGMTVVARDAFPTLLRDAREILTRL</sequence>
<keyword evidence="14" id="KW-1185">Reference proteome</keyword>
<comment type="catalytic activity">
    <reaction evidence="1">
        <text>2 a mycocerosyl-[mycocerosic acid synthase] + a phthiocerol = a dimycocerosyl phthiocerol + 2 holo-[mycocerosic acid synthase].</text>
        <dbReference type="EC" id="2.3.1.282"/>
    </reaction>
</comment>
<feature type="domain" description="Phthiocerol/phthiodiolone dimycocerosyl transferase C-terminal" evidence="12">
    <location>
        <begin position="225"/>
        <end position="344"/>
    </location>
</feature>
<evidence type="ECO:0000256" key="1">
    <source>
        <dbReference type="ARBA" id="ARBA00000026"/>
    </source>
</evidence>
<dbReference type="EC" id="2.3.1.282" evidence="5"/>
<evidence type="ECO:0000256" key="10">
    <source>
        <dbReference type="ARBA" id="ARBA00032317"/>
    </source>
</evidence>
<dbReference type="Gene3D" id="3.30.559.10">
    <property type="entry name" value="Chloramphenicol acetyltransferase-like domain"/>
    <property type="match status" value="1"/>
</dbReference>
<dbReference type="AlphaFoldDB" id="A0A4V2G4C9"/>
<dbReference type="EMBL" id="SHKW01000001">
    <property type="protein sequence ID" value="RZU40366.1"/>
    <property type="molecule type" value="Genomic_DNA"/>
</dbReference>
<evidence type="ECO:0000256" key="3">
    <source>
        <dbReference type="ARBA" id="ARBA00001907"/>
    </source>
</evidence>
<comment type="similarity">
    <text evidence="4">Belongs to the acyltransferase PapA5 family.</text>
</comment>
<dbReference type="InterPro" id="IPR031641">
    <property type="entry name" value="PapA_C"/>
</dbReference>
<organism evidence="13 14">
    <name type="scientific">Edaphobacter modestus</name>
    <dbReference type="NCBI Taxonomy" id="388466"/>
    <lineage>
        <taxon>Bacteria</taxon>
        <taxon>Pseudomonadati</taxon>
        <taxon>Acidobacteriota</taxon>
        <taxon>Terriglobia</taxon>
        <taxon>Terriglobales</taxon>
        <taxon>Acidobacteriaceae</taxon>
        <taxon>Edaphobacter</taxon>
    </lineage>
</organism>
<dbReference type="Gene3D" id="3.30.559.30">
    <property type="entry name" value="Nonribosomal peptide synthetase, condensation domain"/>
    <property type="match status" value="1"/>
</dbReference>
<comment type="catalytic activity">
    <reaction evidence="2">
        <text>2 a mycocerosyl-[mycocerosic acid synthase] + a phenolphthiocerol = a dimycocerosyl phenolphthiocerol + 2 holo-[mycocerosic acid synthase].</text>
        <dbReference type="EC" id="2.3.1.282"/>
    </reaction>
</comment>
<gene>
    <name evidence="13" type="ORF">BDD14_1818</name>
</gene>
<dbReference type="InterPro" id="IPR023213">
    <property type="entry name" value="CAT-like_dom_sf"/>
</dbReference>
<evidence type="ECO:0000256" key="6">
    <source>
        <dbReference type="ARBA" id="ARBA00013449"/>
    </source>
</evidence>
<comment type="caution">
    <text evidence="13">The sequence shown here is derived from an EMBL/GenBank/DDBJ whole genome shotgun (WGS) entry which is preliminary data.</text>
</comment>
<dbReference type="PANTHER" id="PTHR28037">
    <property type="entry name" value="ALCOHOL O-ACETYLTRANSFERASE 1-RELATED"/>
    <property type="match status" value="1"/>
</dbReference>
<dbReference type="SUPFAM" id="SSF52777">
    <property type="entry name" value="CoA-dependent acyltransferases"/>
    <property type="match status" value="2"/>
</dbReference>
<evidence type="ECO:0000259" key="12">
    <source>
        <dbReference type="Pfam" id="PF16911"/>
    </source>
</evidence>
<dbReference type="PANTHER" id="PTHR28037:SF1">
    <property type="entry name" value="ALCOHOL O-ACETYLTRANSFERASE 1-RELATED"/>
    <property type="match status" value="1"/>
</dbReference>
<dbReference type="InterPro" id="IPR052058">
    <property type="entry name" value="Alcohol_O-acetyltransferase"/>
</dbReference>
<dbReference type="Proteomes" id="UP000292958">
    <property type="component" value="Unassembled WGS sequence"/>
</dbReference>
<proteinExistence type="inferred from homology"/>
<reference evidence="13 14" key="1">
    <citation type="submission" date="2019-02" db="EMBL/GenBank/DDBJ databases">
        <title>Genomic Encyclopedia of Archaeal and Bacterial Type Strains, Phase II (KMG-II): from individual species to whole genera.</title>
        <authorList>
            <person name="Goeker M."/>
        </authorList>
    </citation>
    <scope>NUCLEOTIDE SEQUENCE [LARGE SCALE GENOMIC DNA]</scope>
    <source>
        <strain evidence="13 14">DSM 18101</strain>
    </source>
</reference>
<keyword evidence="8" id="KW-0012">Acyltransferase</keyword>
<evidence type="ECO:0000256" key="5">
    <source>
        <dbReference type="ARBA" id="ARBA00012866"/>
    </source>
</evidence>
<evidence type="ECO:0000256" key="7">
    <source>
        <dbReference type="ARBA" id="ARBA00022679"/>
    </source>
</evidence>
<dbReference type="Pfam" id="PF16911">
    <property type="entry name" value="PapA_C"/>
    <property type="match status" value="1"/>
</dbReference>
<evidence type="ECO:0000256" key="8">
    <source>
        <dbReference type="ARBA" id="ARBA00023315"/>
    </source>
</evidence>
<evidence type="ECO:0000256" key="11">
    <source>
        <dbReference type="ARBA" id="ARBA00033407"/>
    </source>
</evidence>